<dbReference type="GO" id="GO:0006457">
    <property type="term" value="P:protein folding"/>
    <property type="evidence" value="ECO:0007669"/>
    <property type="project" value="InterPro"/>
</dbReference>
<keyword evidence="5" id="KW-0472">Membrane</keyword>
<feature type="compositionally biased region" description="Basic and acidic residues" evidence="4">
    <location>
        <begin position="521"/>
        <end position="531"/>
    </location>
</feature>
<feature type="region of interest" description="Disordered" evidence="4">
    <location>
        <begin position="273"/>
        <end position="305"/>
    </location>
</feature>
<keyword evidence="5" id="KW-1133">Transmembrane helix</keyword>
<feature type="region of interest" description="Disordered" evidence="4">
    <location>
        <begin position="482"/>
        <end position="501"/>
    </location>
</feature>
<proteinExistence type="predicted"/>
<reference evidence="8" key="1">
    <citation type="journal article" date="2019" name="Gigascience">
        <title>De novo genome assembly of the endangered Acer yangbiense, a plant species with extremely small populations endemic to Yunnan Province, China.</title>
        <authorList>
            <person name="Yang J."/>
            <person name="Wariss H.M."/>
            <person name="Tao L."/>
            <person name="Zhang R."/>
            <person name="Yun Q."/>
            <person name="Hollingsworth P."/>
            <person name="Dao Z."/>
            <person name="Luo G."/>
            <person name="Guo H."/>
            <person name="Ma Y."/>
            <person name="Sun W."/>
        </authorList>
    </citation>
    <scope>NUCLEOTIDE SEQUENCE [LARGE SCALE GENOMIC DNA]</scope>
    <source>
        <strain evidence="8">cv. br00</strain>
    </source>
</reference>
<dbReference type="GO" id="GO:0071013">
    <property type="term" value="C:catalytic step 2 spliceosome"/>
    <property type="evidence" value="ECO:0007669"/>
    <property type="project" value="TreeGrafter"/>
</dbReference>
<keyword evidence="8" id="KW-1185">Reference proteome</keyword>
<dbReference type="SUPFAM" id="SSF50891">
    <property type="entry name" value="Cyclophilin-like"/>
    <property type="match status" value="1"/>
</dbReference>
<feature type="domain" description="PPIase cyclophilin-type" evidence="6">
    <location>
        <begin position="22"/>
        <end position="160"/>
    </location>
</feature>
<evidence type="ECO:0000256" key="1">
    <source>
        <dbReference type="ARBA" id="ARBA00004123"/>
    </source>
</evidence>
<evidence type="ECO:0000259" key="6">
    <source>
        <dbReference type="PROSITE" id="PS50072"/>
    </source>
</evidence>
<feature type="region of interest" description="Disordered" evidence="4">
    <location>
        <begin position="509"/>
        <end position="531"/>
    </location>
</feature>
<keyword evidence="5" id="KW-0812">Transmembrane</keyword>
<dbReference type="InterPro" id="IPR044666">
    <property type="entry name" value="Cyclophilin_A-like"/>
</dbReference>
<feature type="region of interest" description="Disordered" evidence="4">
    <location>
        <begin position="235"/>
        <end position="261"/>
    </location>
</feature>
<accession>A0A5N5MFN3</accession>
<gene>
    <name evidence="7" type="ORF">DKX38_010414</name>
</gene>
<comment type="subcellular location">
    <subcellularLocation>
        <location evidence="1">Nucleus</location>
    </subcellularLocation>
</comment>
<dbReference type="PANTHER" id="PTHR45625">
    <property type="entry name" value="PEPTIDYL-PROLYL CIS-TRANS ISOMERASE-RELATED"/>
    <property type="match status" value="1"/>
</dbReference>
<dbReference type="GO" id="GO:0003755">
    <property type="term" value="F:peptidyl-prolyl cis-trans isomerase activity"/>
    <property type="evidence" value="ECO:0007669"/>
    <property type="project" value="InterPro"/>
</dbReference>
<dbReference type="InterPro" id="IPR029000">
    <property type="entry name" value="Cyclophilin-like_dom_sf"/>
</dbReference>
<evidence type="ECO:0000256" key="4">
    <source>
        <dbReference type="SAM" id="MobiDB-lite"/>
    </source>
</evidence>
<dbReference type="Pfam" id="PF00160">
    <property type="entry name" value="Pro_isomerase"/>
    <property type="match status" value="1"/>
</dbReference>
<evidence type="ECO:0000256" key="2">
    <source>
        <dbReference type="ARBA" id="ARBA00023186"/>
    </source>
</evidence>
<feature type="compositionally biased region" description="Basic and acidic residues" evidence="4">
    <location>
        <begin position="235"/>
        <end position="247"/>
    </location>
</feature>
<evidence type="ECO:0000256" key="3">
    <source>
        <dbReference type="ARBA" id="ARBA00023242"/>
    </source>
</evidence>
<dbReference type="AlphaFoldDB" id="A0A5N5MFN3"/>
<sequence>MSSIYVSEPPTKGKVILKTTYGPLDIELWPKEAPKAVRNFVQLCLEGYYDDTIFHRIIKSFLVQGGDPTGTGTGGESIYGTVFADEYHSRLRFNHRGLVACANAGRPHSNGSQFFVTLERCDWLDKKNTIFGKVTGDSVFNLLSIGEVETNKDDDRPLDPPPKITSVEVLWNPFEDIIPRALSKSIKPETEAENKDSKKKAVKKLNLLSFGEEAEEEEKVLAAVKQKIKSSHDVLNDPRLLKEENPNKELNSSEGKTTRDIQLSVKEALSSKKGTLTVKEAPSSKKEASLRDSAAGFPNSDDEDEDDALFDARMRQQIIQKRKELGDLPPKLKQNGNSSLKDHQIPARSNAESINDDQPKVEKLSLKKKGIGSEVRAERLANADSDLQLLGETERGRLLQKQKKRRFQGREDDVCYMILVYPCALTLLSGLFSSYPVLARLEKFRKALSTKADASNSKSGATENEDLSDWSTIRLTFAPERVSGKDGMSRKEDPNDYVVHDPLLEKGKEKFNQMQAKQKRREREWAGKSLA</sequence>
<dbReference type="Proteomes" id="UP000326939">
    <property type="component" value="Chromosome 6"/>
</dbReference>
<dbReference type="PRINTS" id="PR00153">
    <property type="entry name" value="CSAPPISMRASE"/>
</dbReference>
<dbReference type="PANTHER" id="PTHR45625:SF6">
    <property type="entry name" value="SPLICEOSOME-ASSOCIATED PROTEIN CWC27 HOMOLOG"/>
    <property type="match status" value="1"/>
</dbReference>
<protein>
    <recommendedName>
        <fullName evidence="6">PPIase cyclophilin-type domain-containing protein</fullName>
    </recommendedName>
</protein>
<evidence type="ECO:0000313" key="8">
    <source>
        <dbReference type="Proteomes" id="UP000326939"/>
    </source>
</evidence>
<dbReference type="InterPro" id="IPR020892">
    <property type="entry name" value="Cyclophilin-type_PPIase_CS"/>
</dbReference>
<organism evidence="7 8">
    <name type="scientific">Salix brachista</name>
    <dbReference type="NCBI Taxonomy" id="2182728"/>
    <lineage>
        <taxon>Eukaryota</taxon>
        <taxon>Viridiplantae</taxon>
        <taxon>Streptophyta</taxon>
        <taxon>Embryophyta</taxon>
        <taxon>Tracheophyta</taxon>
        <taxon>Spermatophyta</taxon>
        <taxon>Magnoliopsida</taxon>
        <taxon>eudicotyledons</taxon>
        <taxon>Gunneridae</taxon>
        <taxon>Pentapetalae</taxon>
        <taxon>rosids</taxon>
        <taxon>fabids</taxon>
        <taxon>Malpighiales</taxon>
        <taxon>Salicaceae</taxon>
        <taxon>Saliceae</taxon>
        <taxon>Salix</taxon>
    </lineage>
</organism>
<dbReference type="EMBL" id="VDCV01000006">
    <property type="protein sequence ID" value="KAB5553103.1"/>
    <property type="molecule type" value="Genomic_DNA"/>
</dbReference>
<name>A0A5N5MFN3_9ROSI</name>
<dbReference type="FunFam" id="2.40.100.10:FF:000007">
    <property type="entry name" value="Peptidyl-prolyl cis-trans isomerase CWC27 homolog"/>
    <property type="match status" value="1"/>
</dbReference>
<dbReference type="InterPro" id="IPR002130">
    <property type="entry name" value="Cyclophilin-type_PPIase_dom"/>
</dbReference>
<comment type="caution">
    <text evidence="7">The sequence shown here is derived from an EMBL/GenBank/DDBJ whole genome shotgun (WGS) entry which is preliminary data.</text>
</comment>
<evidence type="ECO:0000313" key="7">
    <source>
        <dbReference type="EMBL" id="KAB5553103.1"/>
    </source>
</evidence>
<keyword evidence="3" id="KW-0539">Nucleus</keyword>
<dbReference type="PROSITE" id="PS00170">
    <property type="entry name" value="CSA_PPIASE_1"/>
    <property type="match status" value="1"/>
</dbReference>
<dbReference type="Gene3D" id="2.40.100.10">
    <property type="entry name" value="Cyclophilin-like"/>
    <property type="match status" value="1"/>
</dbReference>
<evidence type="ECO:0000256" key="5">
    <source>
        <dbReference type="SAM" id="Phobius"/>
    </source>
</evidence>
<dbReference type="PROSITE" id="PS50072">
    <property type="entry name" value="CSA_PPIASE_2"/>
    <property type="match status" value="1"/>
</dbReference>
<keyword evidence="2" id="KW-0143">Chaperone</keyword>
<feature type="transmembrane region" description="Helical" evidence="5">
    <location>
        <begin position="416"/>
        <end position="438"/>
    </location>
</feature>
<feature type="region of interest" description="Disordered" evidence="4">
    <location>
        <begin position="321"/>
        <end position="360"/>
    </location>
</feature>